<dbReference type="Proteomes" id="UP001152795">
    <property type="component" value="Unassembled WGS sequence"/>
</dbReference>
<dbReference type="AlphaFoldDB" id="A0A7D9DCP0"/>
<keyword evidence="2" id="KW-1185">Reference proteome</keyword>
<sequence length="315" mass="36332">MDLDVHLVFDLERTEDLDFVLEFDRNFDPEGVLEVEEGQSKITCKGPPLDLQFSVEGVFSEKVCFPDPEGLDLVMDLDVDLVFDLERTEDLDFVLEFDRNFDPEEKVCFPDPEGLDLVMDLDVHLVFDLERTEDLDFVLEFDRNFDPEAAACKGPPLDLQFSVEGVFSEKVCFPDPEGLDLVMDLDVDLVFDLERTEDLDFVLEFDRNFDPEAAACKGPPLDLQFSVEGVFSEKVCFPDPEGLDLVMDLDVDLVFDLERTEDLDFVLEFDHNFDPEGVLEVEEGQSKISKIEIHNFKRLQQRIRFLECILFRLNI</sequence>
<proteinExistence type="predicted"/>
<comment type="caution">
    <text evidence="1">The sequence shown here is derived from an EMBL/GenBank/DDBJ whole genome shotgun (WGS) entry which is preliminary data.</text>
</comment>
<protein>
    <submittedName>
        <fullName evidence="1">Uncharacterized protein</fullName>
    </submittedName>
</protein>
<name>A0A7D9DCP0_PARCT</name>
<organism evidence="1 2">
    <name type="scientific">Paramuricea clavata</name>
    <name type="common">Red gorgonian</name>
    <name type="synonym">Violescent sea-whip</name>
    <dbReference type="NCBI Taxonomy" id="317549"/>
    <lineage>
        <taxon>Eukaryota</taxon>
        <taxon>Metazoa</taxon>
        <taxon>Cnidaria</taxon>
        <taxon>Anthozoa</taxon>
        <taxon>Octocorallia</taxon>
        <taxon>Malacalcyonacea</taxon>
        <taxon>Plexauridae</taxon>
        <taxon>Paramuricea</taxon>
    </lineage>
</organism>
<dbReference type="EMBL" id="CACRXK020000518">
    <property type="protein sequence ID" value="CAB3982576.1"/>
    <property type="molecule type" value="Genomic_DNA"/>
</dbReference>
<accession>A0A7D9DCP0</accession>
<evidence type="ECO:0000313" key="1">
    <source>
        <dbReference type="EMBL" id="CAB3982576.1"/>
    </source>
</evidence>
<gene>
    <name evidence="1" type="ORF">PACLA_8A085439</name>
</gene>
<reference evidence="1" key="1">
    <citation type="submission" date="2020-04" db="EMBL/GenBank/DDBJ databases">
        <authorList>
            <person name="Alioto T."/>
            <person name="Alioto T."/>
            <person name="Gomez Garrido J."/>
        </authorList>
    </citation>
    <scope>NUCLEOTIDE SEQUENCE</scope>
    <source>
        <strain evidence="1">A484AB</strain>
    </source>
</reference>
<evidence type="ECO:0000313" key="2">
    <source>
        <dbReference type="Proteomes" id="UP001152795"/>
    </source>
</evidence>